<evidence type="ECO:0000313" key="8">
    <source>
        <dbReference type="EMBL" id="SDW10471.1"/>
    </source>
</evidence>
<dbReference type="PIRSF" id="PIRSF005917">
    <property type="entry name" value="MTase_YraL"/>
    <property type="match status" value="1"/>
</dbReference>
<gene>
    <name evidence="6" type="primary">rsmI</name>
    <name evidence="8" type="ORF">SAMN05443545_101157</name>
</gene>
<keyword evidence="2 6" id="KW-0698">rRNA processing</keyword>
<accession>A0A1H2QTJ7</accession>
<dbReference type="PROSITE" id="PS01296">
    <property type="entry name" value="RSMI"/>
    <property type="match status" value="1"/>
</dbReference>
<name>A0A1H2QTJ7_9GAMM</name>
<dbReference type="CDD" id="cd11648">
    <property type="entry name" value="RsmI"/>
    <property type="match status" value="1"/>
</dbReference>
<evidence type="ECO:0000256" key="4">
    <source>
        <dbReference type="ARBA" id="ARBA00022679"/>
    </source>
</evidence>
<keyword evidence="5 6" id="KW-0949">S-adenosyl-L-methionine</keyword>
<dbReference type="PANTHER" id="PTHR46111">
    <property type="entry name" value="RIBOSOMAL RNA SMALL SUBUNIT METHYLTRANSFERASE I"/>
    <property type="match status" value="1"/>
</dbReference>
<dbReference type="RefSeq" id="WP_092567588.1">
    <property type="nucleotide sequence ID" value="NZ_BMXH01000001.1"/>
</dbReference>
<protein>
    <recommendedName>
        <fullName evidence="6">Ribosomal RNA small subunit methyltransferase I</fullName>
        <ecNumber evidence="6">2.1.1.198</ecNumber>
    </recommendedName>
    <alternativeName>
        <fullName evidence="6">16S rRNA 2'-O-ribose C1402 methyltransferase</fullName>
    </alternativeName>
    <alternativeName>
        <fullName evidence="6">rRNA (cytidine-2'-O-)-methyltransferase RsmI</fullName>
    </alternativeName>
</protein>
<dbReference type="PANTHER" id="PTHR46111:SF1">
    <property type="entry name" value="RIBOSOMAL RNA SMALL SUBUNIT METHYLTRANSFERASE I"/>
    <property type="match status" value="1"/>
</dbReference>
<dbReference type="Pfam" id="PF00590">
    <property type="entry name" value="TP_methylase"/>
    <property type="match status" value="1"/>
</dbReference>
<comment type="subcellular location">
    <subcellularLocation>
        <location evidence="6">Cytoplasm</location>
    </subcellularLocation>
</comment>
<evidence type="ECO:0000259" key="7">
    <source>
        <dbReference type="Pfam" id="PF00590"/>
    </source>
</evidence>
<keyword evidence="9" id="KW-1185">Reference proteome</keyword>
<dbReference type="SUPFAM" id="SSF53790">
    <property type="entry name" value="Tetrapyrrole methylase"/>
    <property type="match status" value="1"/>
</dbReference>
<dbReference type="AlphaFoldDB" id="A0A1H2QTJ7"/>
<evidence type="ECO:0000256" key="1">
    <source>
        <dbReference type="ARBA" id="ARBA00022490"/>
    </source>
</evidence>
<dbReference type="Proteomes" id="UP000198500">
    <property type="component" value="Unassembled WGS sequence"/>
</dbReference>
<dbReference type="GO" id="GO:0005737">
    <property type="term" value="C:cytoplasm"/>
    <property type="evidence" value="ECO:0007669"/>
    <property type="project" value="UniProtKB-SubCell"/>
</dbReference>
<evidence type="ECO:0000256" key="5">
    <source>
        <dbReference type="ARBA" id="ARBA00022691"/>
    </source>
</evidence>
<comment type="function">
    <text evidence="6">Catalyzes the 2'-O-methylation of the ribose of cytidine 1402 (C1402) in 16S rRNA.</text>
</comment>
<dbReference type="OrthoDB" id="9809084at2"/>
<dbReference type="EMBL" id="FNNI01000001">
    <property type="protein sequence ID" value="SDW10471.1"/>
    <property type="molecule type" value="Genomic_DNA"/>
</dbReference>
<dbReference type="NCBIfam" id="TIGR00096">
    <property type="entry name" value="16S rRNA (cytidine(1402)-2'-O)-methyltransferase"/>
    <property type="match status" value="1"/>
</dbReference>
<dbReference type="InterPro" id="IPR018063">
    <property type="entry name" value="SAM_MeTrfase_RsmI_CS"/>
</dbReference>
<sequence>MTVSAYGALYVVATPIGNLDDLTARAAHVLGNVALIAVEDTRHSGRLLRHFGVERPLMSLHEHNEHFRIAQIAACLERGEDVALISDAGTPLISDPGFLLVRALREAGHRIIPIPGACALIAALSASGLPTDSFSFHGFLPAKSSARRSRLEMLAKRPETLVFYESPHRIRHTLKDIEGICGERRVVLARELTKTFETFLEGAPAQLQSLMERDPDQSRGEFVVMLEGADSTHDETAVNVEGQRLVDAMIAEKVGVKQVAAVASKLLGGGKKDWYERAQLAKERAQHSEQ</sequence>
<dbReference type="HAMAP" id="MF_01877">
    <property type="entry name" value="16SrRNA_methyltr_I"/>
    <property type="match status" value="1"/>
</dbReference>
<comment type="catalytic activity">
    <reaction evidence="6">
        <text>cytidine(1402) in 16S rRNA + S-adenosyl-L-methionine = 2'-O-methylcytidine(1402) in 16S rRNA + S-adenosyl-L-homocysteine + H(+)</text>
        <dbReference type="Rhea" id="RHEA:42924"/>
        <dbReference type="Rhea" id="RHEA-COMP:10285"/>
        <dbReference type="Rhea" id="RHEA-COMP:10286"/>
        <dbReference type="ChEBI" id="CHEBI:15378"/>
        <dbReference type="ChEBI" id="CHEBI:57856"/>
        <dbReference type="ChEBI" id="CHEBI:59789"/>
        <dbReference type="ChEBI" id="CHEBI:74495"/>
        <dbReference type="ChEBI" id="CHEBI:82748"/>
        <dbReference type="EC" id="2.1.1.198"/>
    </reaction>
</comment>
<proteinExistence type="inferred from homology"/>
<dbReference type="EC" id="2.1.1.198" evidence="6"/>
<evidence type="ECO:0000256" key="3">
    <source>
        <dbReference type="ARBA" id="ARBA00022603"/>
    </source>
</evidence>
<dbReference type="Gene3D" id="3.30.950.10">
    <property type="entry name" value="Methyltransferase, Cobalt-precorrin-4 Transmethylase, Domain 2"/>
    <property type="match status" value="1"/>
</dbReference>
<dbReference type="InterPro" id="IPR035996">
    <property type="entry name" value="4pyrrol_Methylase_sf"/>
</dbReference>
<dbReference type="FunFam" id="3.30.950.10:FF:000002">
    <property type="entry name" value="Ribosomal RNA small subunit methyltransferase I"/>
    <property type="match status" value="1"/>
</dbReference>
<keyword evidence="1 6" id="KW-0963">Cytoplasm</keyword>
<evidence type="ECO:0000256" key="2">
    <source>
        <dbReference type="ARBA" id="ARBA00022552"/>
    </source>
</evidence>
<dbReference type="InterPro" id="IPR000878">
    <property type="entry name" value="4pyrrol_Mease"/>
</dbReference>
<evidence type="ECO:0000313" key="9">
    <source>
        <dbReference type="Proteomes" id="UP000198500"/>
    </source>
</evidence>
<keyword evidence="4 6" id="KW-0808">Transferase</keyword>
<evidence type="ECO:0000256" key="6">
    <source>
        <dbReference type="HAMAP-Rule" id="MF_01877"/>
    </source>
</evidence>
<feature type="domain" description="Tetrapyrrole methylase" evidence="7">
    <location>
        <begin position="9"/>
        <end position="202"/>
    </location>
</feature>
<dbReference type="InterPro" id="IPR008189">
    <property type="entry name" value="rRNA_ssu_MeTfrase_I"/>
</dbReference>
<dbReference type="InterPro" id="IPR014776">
    <property type="entry name" value="4pyrrole_Mease_sub2"/>
</dbReference>
<reference evidence="8 9" key="1">
    <citation type="submission" date="2016-10" db="EMBL/GenBank/DDBJ databases">
        <authorList>
            <person name="de Groot N.N."/>
        </authorList>
    </citation>
    <scope>NUCLEOTIDE SEQUENCE [LARGE SCALE GENOMIC DNA]</scope>
    <source>
        <strain evidence="8 9">DSM 19219</strain>
    </source>
</reference>
<dbReference type="Gene3D" id="3.40.1010.10">
    <property type="entry name" value="Cobalt-precorrin-4 Transmethylase, Domain 1"/>
    <property type="match status" value="1"/>
</dbReference>
<dbReference type="GO" id="GO:0070677">
    <property type="term" value="F:rRNA (cytosine-2'-O-)-methyltransferase activity"/>
    <property type="evidence" value="ECO:0007669"/>
    <property type="project" value="UniProtKB-UniRule"/>
</dbReference>
<keyword evidence="3 6" id="KW-0489">Methyltransferase</keyword>
<comment type="similarity">
    <text evidence="6">Belongs to the methyltransferase superfamily. RsmI family.</text>
</comment>
<organism evidence="8 9">
    <name type="scientific">Aidingimonas halophila</name>
    <dbReference type="NCBI Taxonomy" id="574349"/>
    <lineage>
        <taxon>Bacteria</taxon>
        <taxon>Pseudomonadati</taxon>
        <taxon>Pseudomonadota</taxon>
        <taxon>Gammaproteobacteria</taxon>
        <taxon>Oceanospirillales</taxon>
        <taxon>Halomonadaceae</taxon>
        <taxon>Aidingimonas</taxon>
    </lineage>
</organism>
<dbReference type="STRING" id="574349.SAMN05443545_101157"/>
<dbReference type="InterPro" id="IPR014777">
    <property type="entry name" value="4pyrrole_Mease_sub1"/>
</dbReference>